<dbReference type="Proteomes" id="UP000187012">
    <property type="component" value="Unassembled WGS sequence"/>
</dbReference>
<sequence length="67" mass="7883">MREWWGSKGTYVVYSTRLGRPRLLFHGVVSVVLHSVRRRPATIGRWPVWRSLVVVVVRRRSGRTVRV</sequence>
<name>A0A1N7RZC6_9BURK</name>
<protein>
    <submittedName>
        <fullName evidence="1">Uncharacterized protein</fullName>
    </submittedName>
</protein>
<dbReference type="AlphaFoldDB" id="A0A1N7RZC6"/>
<reference evidence="1 2" key="1">
    <citation type="submission" date="2016-12" db="EMBL/GenBank/DDBJ databases">
        <authorList>
            <person name="Song W.-J."/>
            <person name="Kurnit D.M."/>
        </authorList>
    </citation>
    <scope>NUCLEOTIDE SEQUENCE [LARGE SCALE GENOMIC DNA]</scope>
    <source>
        <strain evidence="1 2">STM7296</strain>
    </source>
</reference>
<proteinExistence type="predicted"/>
<dbReference type="STRING" id="1247936.BN2475_250174"/>
<keyword evidence="2" id="KW-1185">Reference proteome</keyword>
<accession>A0A1N7RZC6</accession>
<organism evidence="1 2">
    <name type="scientific">Paraburkholderia ribeironis</name>
    <dbReference type="NCBI Taxonomy" id="1247936"/>
    <lineage>
        <taxon>Bacteria</taxon>
        <taxon>Pseudomonadati</taxon>
        <taxon>Pseudomonadota</taxon>
        <taxon>Betaproteobacteria</taxon>
        <taxon>Burkholderiales</taxon>
        <taxon>Burkholderiaceae</taxon>
        <taxon>Paraburkholderia</taxon>
    </lineage>
</organism>
<evidence type="ECO:0000313" key="2">
    <source>
        <dbReference type="Proteomes" id="UP000187012"/>
    </source>
</evidence>
<dbReference type="EMBL" id="CYGX02000025">
    <property type="protein sequence ID" value="SIT40431.1"/>
    <property type="molecule type" value="Genomic_DNA"/>
</dbReference>
<gene>
    <name evidence="1" type="ORF">BN2475_250174</name>
</gene>
<evidence type="ECO:0000313" key="1">
    <source>
        <dbReference type="EMBL" id="SIT40431.1"/>
    </source>
</evidence>